<dbReference type="STRING" id="1548.CSCA_2601"/>
<protein>
    <recommendedName>
        <fullName evidence="5">DUF3298 domain-containing protein</fullName>
    </recommendedName>
</protein>
<gene>
    <name evidence="3" type="ORF">CSCA_2601</name>
</gene>
<feature type="domain" description="DUF3298" evidence="1">
    <location>
        <begin position="143"/>
        <end position="218"/>
    </location>
</feature>
<proteinExistence type="predicted"/>
<dbReference type="InterPro" id="IPR025303">
    <property type="entry name" value="PdaC"/>
</dbReference>
<keyword evidence="4" id="KW-1185">Reference proteome</keyword>
<evidence type="ECO:0000259" key="1">
    <source>
        <dbReference type="Pfam" id="PF11738"/>
    </source>
</evidence>
<dbReference type="Pfam" id="PF13739">
    <property type="entry name" value="PdaC"/>
    <property type="match status" value="1"/>
</dbReference>
<dbReference type="Pfam" id="PF11738">
    <property type="entry name" value="DUF3298"/>
    <property type="match status" value="1"/>
</dbReference>
<dbReference type="Gene3D" id="3.90.640.20">
    <property type="entry name" value="Heat-shock cognate protein, ATPase"/>
    <property type="match status" value="1"/>
</dbReference>
<dbReference type="KEGG" id="csq:CSCA_2601"/>
<dbReference type="EMBL" id="CP009933">
    <property type="protein sequence ID" value="AKA69726.1"/>
    <property type="molecule type" value="Genomic_DNA"/>
</dbReference>
<dbReference type="HOGENOM" id="CLU_085048_1_0_9"/>
<evidence type="ECO:0000313" key="3">
    <source>
        <dbReference type="EMBL" id="AKA69726.1"/>
    </source>
</evidence>
<accession>A0A0E3GR54</accession>
<dbReference type="AlphaFoldDB" id="A0A0E3GR54"/>
<evidence type="ECO:0000259" key="2">
    <source>
        <dbReference type="Pfam" id="PF13739"/>
    </source>
</evidence>
<reference evidence="3 4" key="1">
    <citation type="journal article" date="2015" name="J. Biotechnol.">
        <title>Complete genome sequence of a malodorant-producing acetogen, Clostridium scatologenes ATCC 25775(T).</title>
        <authorList>
            <person name="Zhu Z."/>
            <person name="Guo T."/>
            <person name="Zheng H."/>
            <person name="Song T."/>
            <person name="Ouyang P."/>
            <person name="Xie J."/>
        </authorList>
    </citation>
    <scope>NUCLEOTIDE SEQUENCE [LARGE SCALE GENOMIC DNA]</scope>
    <source>
        <strain evidence="3 4">ATCC 25775</strain>
    </source>
</reference>
<evidence type="ECO:0008006" key="5">
    <source>
        <dbReference type="Google" id="ProtNLM"/>
    </source>
</evidence>
<organism evidence="3 4">
    <name type="scientific">Clostridium scatologenes</name>
    <dbReference type="NCBI Taxonomy" id="1548"/>
    <lineage>
        <taxon>Bacteria</taxon>
        <taxon>Bacillati</taxon>
        <taxon>Bacillota</taxon>
        <taxon>Clostridia</taxon>
        <taxon>Eubacteriales</taxon>
        <taxon>Clostridiaceae</taxon>
        <taxon>Clostridium</taxon>
    </lineage>
</organism>
<evidence type="ECO:0000313" key="4">
    <source>
        <dbReference type="Proteomes" id="UP000033115"/>
    </source>
</evidence>
<name>A0A0E3GR54_CLOSL</name>
<dbReference type="RefSeq" id="WP_029161675.1">
    <property type="nucleotide sequence ID" value="NZ_CP009933.1"/>
</dbReference>
<dbReference type="Gene3D" id="3.30.565.40">
    <property type="entry name" value="Fervidobacterium nodosum Rt17-B1 like"/>
    <property type="match status" value="1"/>
</dbReference>
<dbReference type="InterPro" id="IPR021729">
    <property type="entry name" value="DUF3298"/>
</dbReference>
<feature type="domain" description="Deacetylase PdaC" evidence="2">
    <location>
        <begin position="29"/>
        <end position="120"/>
    </location>
</feature>
<sequence>MYNLCPFYCPFNNCMRIPNNITIDSQQINSTGKYIKEDLKIPVLKSIKNKHTENQINNSIKSDIMEFKNQMEESANEYGIKAEKSGKKFIPFIISTNYSMTYNKNNIASITIFYYEFINGKHSYIKTSYNFDLSSGKTLSLRDLFKQGVSYKQIINREIKKYLIQNKNLYLPSTVTNFKGISDDQPFYLDSENIVIYLGFNEIAPNISDIPVIKVPFSTLKNYIKPIFLN</sequence>
<dbReference type="InterPro" id="IPR037126">
    <property type="entry name" value="PdaC/RsiV-like_sf"/>
</dbReference>
<dbReference type="Proteomes" id="UP000033115">
    <property type="component" value="Chromosome"/>
</dbReference>